<evidence type="ECO:0000313" key="3">
    <source>
        <dbReference type="Proteomes" id="UP000428330"/>
    </source>
</evidence>
<keyword evidence="3" id="KW-1185">Reference proteome</keyword>
<organism evidence="2 3">
    <name type="scientific">Roseovarius faecimaris</name>
    <dbReference type="NCBI Taxonomy" id="2494550"/>
    <lineage>
        <taxon>Bacteria</taxon>
        <taxon>Pseudomonadati</taxon>
        <taxon>Pseudomonadota</taxon>
        <taxon>Alphaproteobacteria</taxon>
        <taxon>Rhodobacterales</taxon>
        <taxon>Roseobacteraceae</taxon>
        <taxon>Roseovarius</taxon>
    </lineage>
</organism>
<reference evidence="3" key="1">
    <citation type="submission" date="2018-12" db="EMBL/GenBank/DDBJ databases">
        <title>Complete genome sequence of Roseovarius sp. MME-070.</title>
        <authorList>
            <person name="Nam Y.-D."/>
            <person name="Kang J."/>
            <person name="Chung W.-H."/>
            <person name="Park Y.S."/>
        </authorList>
    </citation>
    <scope>NUCLEOTIDE SEQUENCE [LARGE SCALE GENOMIC DNA]</scope>
    <source>
        <strain evidence="3">MME-070</strain>
    </source>
</reference>
<proteinExistence type="predicted"/>
<dbReference type="KEGG" id="rom:EI983_00590"/>
<protein>
    <submittedName>
        <fullName evidence="2">Uncharacterized protein</fullName>
    </submittedName>
</protein>
<evidence type="ECO:0000256" key="1">
    <source>
        <dbReference type="SAM" id="MobiDB-lite"/>
    </source>
</evidence>
<feature type="compositionally biased region" description="Low complexity" evidence="1">
    <location>
        <begin position="72"/>
        <end position="84"/>
    </location>
</feature>
<gene>
    <name evidence="2" type="ORF">EI983_00590</name>
</gene>
<dbReference type="Proteomes" id="UP000428330">
    <property type="component" value="Chromosome"/>
</dbReference>
<feature type="region of interest" description="Disordered" evidence="1">
    <location>
        <begin position="61"/>
        <end position="91"/>
    </location>
</feature>
<name>A0A6I6INU5_9RHOB</name>
<dbReference type="AlphaFoldDB" id="A0A6I6INU5"/>
<sequence length="125" mass="12244">MNVSSISSANNMVRPGKAAQSVGHMAKAAVTAAKEAGAVLPKNAQGLAASAVAHGVDPATLFESMIPPPPAVEDTPPDDGATAPDPDPVQAAEAGFGEAATITGGVTTGAETALELLQESVDVTV</sequence>
<evidence type="ECO:0000313" key="2">
    <source>
        <dbReference type="EMBL" id="QGX96856.1"/>
    </source>
</evidence>
<dbReference type="RefSeq" id="WP_157705297.1">
    <property type="nucleotide sequence ID" value="NZ_CP034348.1"/>
</dbReference>
<accession>A0A6I6INU5</accession>
<dbReference type="EMBL" id="CP034348">
    <property type="protein sequence ID" value="QGX96856.1"/>
    <property type="molecule type" value="Genomic_DNA"/>
</dbReference>